<feature type="signal peptide" evidence="1">
    <location>
        <begin position="1"/>
        <end position="23"/>
    </location>
</feature>
<reference evidence="2 3" key="1">
    <citation type="submission" date="2018-08" db="EMBL/GenBank/DDBJ databases">
        <title>Genomic Encyclopedia of Type Strains, Phase III (KMG-III): the genomes of soil and plant-associated and newly described type strains.</title>
        <authorList>
            <person name="Whitman W."/>
        </authorList>
    </citation>
    <scope>NUCLEOTIDE SEQUENCE [LARGE SCALE GENOMIC DNA]</scope>
    <source>
        <strain evidence="2 3">CGMCC 1.10966</strain>
    </source>
</reference>
<sequence>MGMLKKISKIVLLVMLVTAFSFAGSGSGSLPFLANAANAEAAVLYEEDFSGTTPADWAISSTGSVSGGALHIGDWANYHEQAIYGGETFTGPYSFSADVKASASSGNWNATRMLFNIQDDNNGYELIIGNKNDTAESNVELVKKVNGVDTTIANGVNYPLSKAVTTLQVVVDNGTISVYARQGSTVTTIIDHLSDSTFNAGRIGIGTRSAIVDFDNVRR</sequence>
<keyword evidence="1" id="KW-0732">Signal</keyword>
<gene>
    <name evidence="2" type="ORF">A8990_11358</name>
</gene>
<evidence type="ECO:0000256" key="1">
    <source>
        <dbReference type="SAM" id="SignalP"/>
    </source>
</evidence>
<dbReference type="Gene3D" id="2.60.120.560">
    <property type="entry name" value="Exo-inulinase, domain 1"/>
    <property type="match status" value="1"/>
</dbReference>
<dbReference type="EMBL" id="QTTN01000013">
    <property type="protein sequence ID" value="REE85140.1"/>
    <property type="molecule type" value="Genomic_DNA"/>
</dbReference>
<evidence type="ECO:0000313" key="3">
    <source>
        <dbReference type="Proteomes" id="UP000256304"/>
    </source>
</evidence>
<evidence type="ECO:0008006" key="4">
    <source>
        <dbReference type="Google" id="ProtNLM"/>
    </source>
</evidence>
<evidence type="ECO:0000313" key="2">
    <source>
        <dbReference type="EMBL" id="REE85140.1"/>
    </source>
</evidence>
<organism evidence="2 3">
    <name type="scientific">Paenibacillus taihuensis</name>
    <dbReference type="NCBI Taxonomy" id="1156355"/>
    <lineage>
        <taxon>Bacteria</taxon>
        <taxon>Bacillati</taxon>
        <taxon>Bacillota</taxon>
        <taxon>Bacilli</taxon>
        <taxon>Bacillales</taxon>
        <taxon>Paenibacillaceae</taxon>
        <taxon>Paenibacillus</taxon>
    </lineage>
</organism>
<feature type="chain" id="PRO_5038861625" description="3-keto-disaccharide hydrolase domain-containing protein" evidence="1">
    <location>
        <begin position="24"/>
        <end position="219"/>
    </location>
</feature>
<comment type="caution">
    <text evidence="2">The sequence shown here is derived from an EMBL/GenBank/DDBJ whole genome shotgun (WGS) entry which is preliminary data.</text>
</comment>
<dbReference type="Proteomes" id="UP000256304">
    <property type="component" value="Unassembled WGS sequence"/>
</dbReference>
<proteinExistence type="predicted"/>
<dbReference type="AlphaFoldDB" id="A0A3D9RYR1"/>
<name>A0A3D9RYR1_9BACL</name>
<keyword evidence="3" id="KW-1185">Reference proteome</keyword>
<protein>
    <recommendedName>
        <fullName evidence="4">3-keto-disaccharide hydrolase domain-containing protein</fullName>
    </recommendedName>
</protein>
<accession>A0A3D9RYR1</accession>